<dbReference type="KEGG" id="agy:ATC03_11065"/>
<dbReference type="SUPFAM" id="SSF56037">
    <property type="entry name" value="PheT/TilS domain"/>
    <property type="match status" value="1"/>
</dbReference>
<dbReference type="PANTHER" id="PTHR39209">
    <property type="match status" value="1"/>
</dbReference>
<evidence type="ECO:0000313" key="1">
    <source>
        <dbReference type="EMBL" id="ANJ27185.1"/>
    </source>
</evidence>
<reference evidence="1 2" key="1">
    <citation type="journal article" date="2016" name="Int. J. Syst. Evol. Microbiol.">
        <title>Agromyces aureus sp. nov., isolated from the rhizosphere of Salix caprea L. grown in a heavy-metal-contaminated soil.</title>
        <authorList>
            <person name="Corretto E."/>
            <person name="Antonielli L."/>
            <person name="Sessitsch A."/>
            <person name="Compant S."/>
            <person name="Gorfer M."/>
            <person name="Kuffner M."/>
            <person name="Brader G."/>
        </authorList>
    </citation>
    <scope>NUCLEOTIDE SEQUENCE [LARGE SCALE GENOMIC DNA]</scope>
    <source>
        <strain evidence="1 2">AR33</strain>
    </source>
</reference>
<accession>A0A191WFW9</accession>
<keyword evidence="2" id="KW-1185">Reference proteome</keyword>
<gene>
    <name evidence="1" type="ORF">ATC03_11065</name>
</gene>
<dbReference type="RefSeq" id="WP_067876872.1">
    <property type="nucleotide sequence ID" value="NZ_CP013979.1"/>
</dbReference>
<sequence>MRAIGEEAFDALSNGESVIEHPEAGEVVWRDDAGVTCRRWNWRQGRRTGLADETRAAFFILDVPAPVTDLELTAAADALAQALSALDSEVRVLRRLVDAP</sequence>
<dbReference type="PANTHER" id="PTHR39209:SF2">
    <property type="entry name" value="CYTOPLASMIC PROTEIN"/>
    <property type="match status" value="1"/>
</dbReference>
<reference evidence="2" key="2">
    <citation type="submission" date="2016-01" db="EMBL/GenBank/DDBJ databases">
        <title>Complete genome sequence of Agromyces aureus AR33T and comparison with related organisms.</title>
        <authorList>
            <person name="Corretto E."/>
            <person name="Antonielli L."/>
            <person name="Sessitsch A."/>
            <person name="Brader G."/>
        </authorList>
    </citation>
    <scope>NUCLEOTIDE SEQUENCE [LARGE SCALE GENOMIC DNA]</scope>
    <source>
        <strain evidence="2">AR33</strain>
    </source>
</reference>
<protein>
    <recommendedName>
        <fullName evidence="3">B3/B4 tRNA-binding domain-containing protein</fullName>
    </recommendedName>
</protein>
<dbReference type="OrthoDB" id="276580at2"/>
<name>A0A191WFW9_9MICO</name>
<evidence type="ECO:0008006" key="3">
    <source>
        <dbReference type="Google" id="ProtNLM"/>
    </source>
</evidence>
<proteinExistence type="predicted"/>
<organism evidence="1 2">
    <name type="scientific">Agromyces aureus</name>
    <dbReference type="NCBI Taxonomy" id="453304"/>
    <lineage>
        <taxon>Bacteria</taxon>
        <taxon>Bacillati</taxon>
        <taxon>Actinomycetota</taxon>
        <taxon>Actinomycetes</taxon>
        <taxon>Micrococcales</taxon>
        <taxon>Microbacteriaceae</taxon>
        <taxon>Agromyces</taxon>
    </lineage>
</organism>
<evidence type="ECO:0000313" key="2">
    <source>
        <dbReference type="Proteomes" id="UP000078437"/>
    </source>
</evidence>
<dbReference type="AlphaFoldDB" id="A0A191WFW9"/>
<dbReference type="STRING" id="453304.ATC03_11065"/>
<dbReference type="EMBL" id="CP013979">
    <property type="protein sequence ID" value="ANJ27185.1"/>
    <property type="molecule type" value="Genomic_DNA"/>
</dbReference>
<dbReference type="Proteomes" id="UP000078437">
    <property type="component" value="Chromosome"/>
</dbReference>